<dbReference type="CDD" id="cd04332">
    <property type="entry name" value="YbaK_like"/>
    <property type="match status" value="1"/>
</dbReference>
<dbReference type="EMBL" id="JAGQHR010000475">
    <property type="protein sequence ID" value="MCA9728784.1"/>
    <property type="molecule type" value="Genomic_DNA"/>
</dbReference>
<accession>A0A956M0E3</accession>
<dbReference type="SUPFAM" id="SSF55826">
    <property type="entry name" value="YbaK/ProRS associated domain"/>
    <property type="match status" value="1"/>
</dbReference>
<dbReference type="GO" id="GO:0002161">
    <property type="term" value="F:aminoacyl-tRNA deacylase activity"/>
    <property type="evidence" value="ECO:0007669"/>
    <property type="project" value="InterPro"/>
</dbReference>
<feature type="domain" description="YbaK/aminoacyl-tRNA synthetase-associated" evidence="1">
    <location>
        <begin position="22"/>
        <end position="142"/>
    </location>
</feature>
<gene>
    <name evidence="2" type="ORF">KC729_13925</name>
</gene>
<dbReference type="InterPro" id="IPR007214">
    <property type="entry name" value="YbaK/aa-tRNA-synth-assoc-dom"/>
</dbReference>
<reference evidence="2" key="2">
    <citation type="journal article" date="2021" name="Microbiome">
        <title>Successional dynamics and alternative stable states in a saline activated sludge microbial community over 9 years.</title>
        <authorList>
            <person name="Wang Y."/>
            <person name="Ye J."/>
            <person name="Ju F."/>
            <person name="Liu L."/>
            <person name="Boyd J.A."/>
            <person name="Deng Y."/>
            <person name="Parks D.H."/>
            <person name="Jiang X."/>
            <person name="Yin X."/>
            <person name="Woodcroft B.J."/>
            <person name="Tyson G.W."/>
            <person name="Hugenholtz P."/>
            <person name="Polz M.F."/>
            <person name="Zhang T."/>
        </authorList>
    </citation>
    <scope>NUCLEOTIDE SEQUENCE</scope>
    <source>
        <strain evidence="2">HKST-UBA01</strain>
    </source>
</reference>
<dbReference type="InterPro" id="IPR036754">
    <property type="entry name" value="YbaK/aa-tRNA-synt-asso_dom_sf"/>
</dbReference>
<evidence type="ECO:0000313" key="3">
    <source>
        <dbReference type="Proteomes" id="UP000697710"/>
    </source>
</evidence>
<organism evidence="2 3">
    <name type="scientific">Eiseniibacteriota bacterium</name>
    <dbReference type="NCBI Taxonomy" id="2212470"/>
    <lineage>
        <taxon>Bacteria</taxon>
        <taxon>Candidatus Eiseniibacteriota</taxon>
    </lineage>
</organism>
<comment type="caution">
    <text evidence="2">The sequence shown here is derived from an EMBL/GenBank/DDBJ whole genome shotgun (WGS) entry which is preliminary data.</text>
</comment>
<protein>
    <submittedName>
        <fullName evidence="2">YbaK/EbsC family protein</fullName>
    </submittedName>
</protein>
<dbReference type="AlphaFoldDB" id="A0A956M0E3"/>
<proteinExistence type="predicted"/>
<evidence type="ECO:0000259" key="1">
    <source>
        <dbReference type="Pfam" id="PF04073"/>
    </source>
</evidence>
<name>A0A956M0E3_UNCEI</name>
<sequence>MPVRRLQEYLDKQHVPYTTQRHEPAYTTSEVAELAHVPGQEIAKTVMVKLDGTLAMAVLPGCCRVDLARLGALAGATVIELATECEFRDRFPYCAIGAMPPFGNLYGVPVFVAARLALDEEIVFNAGTHAELMRLRFADFDRLVRPIIGRFAVPL</sequence>
<dbReference type="Pfam" id="PF04073">
    <property type="entry name" value="tRNA_edit"/>
    <property type="match status" value="1"/>
</dbReference>
<dbReference type="Gene3D" id="3.90.960.10">
    <property type="entry name" value="YbaK/aminoacyl-tRNA synthetase-associated domain"/>
    <property type="match status" value="1"/>
</dbReference>
<evidence type="ECO:0000313" key="2">
    <source>
        <dbReference type="EMBL" id="MCA9728784.1"/>
    </source>
</evidence>
<reference evidence="2" key="1">
    <citation type="submission" date="2020-04" db="EMBL/GenBank/DDBJ databases">
        <authorList>
            <person name="Zhang T."/>
        </authorList>
    </citation>
    <scope>NUCLEOTIDE SEQUENCE</scope>
    <source>
        <strain evidence="2">HKST-UBA01</strain>
    </source>
</reference>
<dbReference type="Proteomes" id="UP000697710">
    <property type="component" value="Unassembled WGS sequence"/>
</dbReference>